<dbReference type="AlphaFoldDB" id="A0A0F9J0E9"/>
<name>A0A0F9J0E9_9ZZZZ</name>
<reference evidence="1" key="1">
    <citation type="journal article" date="2015" name="Nature">
        <title>Complex archaea that bridge the gap between prokaryotes and eukaryotes.</title>
        <authorList>
            <person name="Spang A."/>
            <person name="Saw J.H."/>
            <person name="Jorgensen S.L."/>
            <person name="Zaremba-Niedzwiedzka K."/>
            <person name="Martijn J."/>
            <person name="Lind A.E."/>
            <person name="van Eijk R."/>
            <person name="Schleper C."/>
            <person name="Guy L."/>
            <person name="Ettema T.J."/>
        </authorList>
    </citation>
    <scope>NUCLEOTIDE SEQUENCE</scope>
</reference>
<dbReference type="EMBL" id="LAZR01011167">
    <property type="protein sequence ID" value="KKM63063.1"/>
    <property type="molecule type" value="Genomic_DNA"/>
</dbReference>
<evidence type="ECO:0000313" key="1">
    <source>
        <dbReference type="EMBL" id="KKM63063.1"/>
    </source>
</evidence>
<sequence length="933" mass="101008">MTKLLKFVRLLAEAATSATLAFQRFAEVMQWRVKPVKPATSWLVPWLVRHKFLIPAMAGDVKWKSGMVGHGDLVKGICWATHVVVNGKLDPKGVRATFDPATSIVTVLNGKNVKKATISPPPAKDQQFDELWVRVDGSKVRVELHQTKACTTLHYDTKQAKPLDAWDVCAEHGYSAELSNDCETGRCVQCEAEGAPVGSTFYGSKEASHVWCPSCGEVRHRKYMGAWHNGNGHCGLCDGKGNITARCKDCNHELLKTGHCENDECKQSELQPCTLHHYINCYTCVQEPRCPKCACKLVADTCVNSACNSQGKPVPCKEHGWYGGCPDCKDETPKPVTPPKTCVHCGLKGTEAGECYSMKGDGTHEYDDFDKVGKLLCTICKWILNHGQCVNAECTQDAYKNDRCVLCTSILLGGKCQSLKCTKSKGGWPVCKTHGIVTNHDGTCDVCESTPAVNVAQALGLKQCKHCGLTDNVVDWGAGCTSNLSMKHEEAWGPKEKEAAGICIPHGNIAVGCNACKAEAVTNVGKLVCVNCSEVFKQKDGSSCPQGHYHVGPKNTYAKTAAMTCKKCKRVRTIYELEAQECAGCVVEQHNQKAGLPLISEVADAMEAQGSSSYIVSHLNDAIMVSMDGQPAKEFKLPQGTHSIGKLLIDGMAAPMEAGKTTAESIAGLMNTTNGKSKIAAMAKALTAKQLTPEVCCNCGKWFVDASSPPQCEHGTYTESPCVPMEKAAAAAAVDSQMKPFDPATSPKCATCNFFMKQTIYGEFYCASTNCPKSTSAPATVPNPGVVCVQCSEPVVTSKLGTVYCKKQTCACYCIPLMGSESVQELKGYASQSDLCGKCNKQLTSLEVVLNFCMFCSPLSYNKAKTTYEKAHGTYVAQSQPKLAGAVFYAMVKAYAELHDISYKEWRDICNRGTCPRTLDLSELAPDRLMDID</sequence>
<comment type="caution">
    <text evidence="1">The sequence shown here is derived from an EMBL/GenBank/DDBJ whole genome shotgun (WGS) entry which is preliminary data.</text>
</comment>
<proteinExistence type="predicted"/>
<protein>
    <submittedName>
        <fullName evidence="1">Uncharacterized protein</fullName>
    </submittedName>
</protein>
<organism evidence="1">
    <name type="scientific">marine sediment metagenome</name>
    <dbReference type="NCBI Taxonomy" id="412755"/>
    <lineage>
        <taxon>unclassified sequences</taxon>
        <taxon>metagenomes</taxon>
        <taxon>ecological metagenomes</taxon>
    </lineage>
</organism>
<accession>A0A0F9J0E9</accession>
<gene>
    <name evidence="1" type="ORF">LCGC14_1515340</name>
</gene>